<name>A0ABT8F643_9BACT</name>
<dbReference type="RefSeq" id="WP_320004454.1">
    <property type="nucleotide sequence ID" value="NZ_JAUHJS010000004.1"/>
</dbReference>
<dbReference type="EMBL" id="JAUHJS010000004">
    <property type="protein sequence ID" value="MDN4165922.1"/>
    <property type="molecule type" value="Genomic_DNA"/>
</dbReference>
<accession>A0ABT8F643</accession>
<proteinExistence type="predicted"/>
<evidence type="ECO:0000313" key="2">
    <source>
        <dbReference type="Proteomes" id="UP001168552"/>
    </source>
</evidence>
<keyword evidence="2" id="KW-1185">Reference proteome</keyword>
<sequence>MKLLLFGVFLLFSVSIAKGQIPKSGIYEYTVAFAEWEGKSLGASVTVVISGDSITIINNGSLSGVKGEIIEIGRIIKHKYTSKWIIATKPEDEFAEEVGGCSDGPRIIDFKNKKWWTC</sequence>
<gene>
    <name evidence="1" type="ORF">QWY31_10435</name>
</gene>
<dbReference type="Proteomes" id="UP001168552">
    <property type="component" value="Unassembled WGS sequence"/>
</dbReference>
<evidence type="ECO:0000313" key="1">
    <source>
        <dbReference type="EMBL" id="MDN4165922.1"/>
    </source>
</evidence>
<reference evidence="1" key="1">
    <citation type="submission" date="2023-06" db="EMBL/GenBank/DDBJ databases">
        <title>Cytophagales bacterium Strain LB-30, isolated from soil.</title>
        <authorList>
            <person name="Liu B."/>
        </authorList>
    </citation>
    <scope>NUCLEOTIDE SEQUENCE</scope>
    <source>
        <strain evidence="1">LB-30</strain>
    </source>
</reference>
<comment type="caution">
    <text evidence="1">The sequence shown here is derived from an EMBL/GenBank/DDBJ whole genome shotgun (WGS) entry which is preliminary data.</text>
</comment>
<organism evidence="1 2">
    <name type="scientific">Shiella aurantiaca</name>
    <dbReference type="NCBI Taxonomy" id="3058365"/>
    <lineage>
        <taxon>Bacteria</taxon>
        <taxon>Pseudomonadati</taxon>
        <taxon>Bacteroidota</taxon>
        <taxon>Cytophagia</taxon>
        <taxon>Cytophagales</taxon>
        <taxon>Shiellaceae</taxon>
        <taxon>Shiella</taxon>
    </lineage>
</organism>
<protein>
    <submittedName>
        <fullName evidence="1">Uncharacterized protein</fullName>
    </submittedName>
</protein>